<name>A0ABT1XAH1_9PROT</name>
<proteinExistence type="predicted"/>
<dbReference type="Proteomes" id="UP001524642">
    <property type="component" value="Unassembled WGS sequence"/>
</dbReference>
<dbReference type="InterPro" id="IPR010982">
    <property type="entry name" value="Lambda_DNA-bd_dom_sf"/>
</dbReference>
<gene>
    <name evidence="3" type="ORF">NRP21_23875</name>
</gene>
<dbReference type="EMBL" id="JANJOU010000029">
    <property type="protein sequence ID" value="MCR0985094.1"/>
    <property type="molecule type" value="Genomic_DNA"/>
</dbReference>
<dbReference type="PROSITE" id="PS50943">
    <property type="entry name" value="HTH_CROC1"/>
    <property type="match status" value="1"/>
</dbReference>
<comment type="caution">
    <text evidence="3">The sequence shown here is derived from an EMBL/GenBank/DDBJ whole genome shotgun (WGS) entry which is preliminary data.</text>
</comment>
<dbReference type="SMART" id="SM00530">
    <property type="entry name" value="HTH_XRE"/>
    <property type="match status" value="1"/>
</dbReference>
<feature type="compositionally biased region" description="Polar residues" evidence="1">
    <location>
        <begin position="1"/>
        <end position="15"/>
    </location>
</feature>
<evidence type="ECO:0000259" key="2">
    <source>
        <dbReference type="PROSITE" id="PS50943"/>
    </source>
</evidence>
<feature type="domain" description="HTH cro/C1-type" evidence="2">
    <location>
        <begin position="72"/>
        <end position="126"/>
    </location>
</feature>
<dbReference type="RefSeq" id="WP_257718747.1">
    <property type="nucleotide sequence ID" value="NZ_JANJOU010000029.1"/>
</dbReference>
<dbReference type="Pfam" id="PF01381">
    <property type="entry name" value="HTH_3"/>
    <property type="match status" value="1"/>
</dbReference>
<evidence type="ECO:0000313" key="4">
    <source>
        <dbReference type="Proteomes" id="UP001524642"/>
    </source>
</evidence>
<dbReference type="Gene3D" id="1.10.260.40">
    <property type="entry name" value="lambda repressor-like DNA-binding domains"/>
    <property type="match status" value="1"/>
</dbReference>
<dbReference type="InterPro" id="IPR001387">
    <property type="entry name" value="Cro/C1-type_HTH"/>
</dbReference>
<reference evidence="3 4" key="1">
    <citation type="submission" date="2022-06" db="EMBL/GenBank/DDBJ databases">
        <title>Roseomonas CN29.</title>
        <authorList>
            <person name="Cheng Y."/>
            <person name="He X."/>
        </authorList>
    </citation>
    <scope>NUCLEOTIDE SEQUENCE [LARGE SCALE GENOMIC DNA]</scope>
    <source>
        <strain evidence="3 4">CN29</strain>
    </source>
</reference>
<dbReference type="CDD" id="cd00093">
    <property type="entry name" value="HTH_XRE"/>
    <property type="match status" value="1"/>
</dbReference>
<feature type="region of interest" description="Disordered" evidence="1">
    <location>
        <begin position="37"/>
        <end position="69"/>
    </location>
</feature>
<accession>A0ABT1XAH1</accession>
<protein>
    <submittedName>
        <fullName evidence="3">Helix-turn-helix domain-containing protein</fullName>
    </submittedName>
</protein>
<dbReference type="SUPFAM" id="SSF47413">
    <property type="entry name" value="lambda repressor-like DNA-binding domains"/>
    <property type="match status" value="1"/>
</dbReference>
<evidence type="ECO:0000256" key="1">
    <source>
        <dbReference type="SAM" id="MobiDB-lite"/>
    </source>
</evidence>
<evidence type="ECO:0000313" key="3">
    <source>
        <dbReference type="EMBL" id="MCR0985094.1"/>
    </source>
</evidence>
<sequence length="190" mass="20382">MGNSSIHPSDTSTRNVVDLPTPSGAGIMARIAEQEDRAGRLTQSLEIQRRRDLMGTNQRSPTSSDSAVGREIRELRRAQGRTQKELARMVGVTGAQLHRYETGTTRIAASRLIAIANALDIRPDVLIAAGSTRDVAAPVMPAFPADSGDDIVELIQAFGSISDPKHRSALVAVAKMMAAQYNRHPSGQAD</sequence>
<feature type="region of interest" description="Disordered" evidence="1">
    <location>
        <begin position="1"/>
        <end position="22"/>
    </location>
</feature>
<organism evidence="3 4">
    <name type="scientific">Roseomonas populi</name>
    <dbReference type="NCBI Taxonomy" id="3121582"/>
    <lineage>
        <taxon>Bacteria</taxon>
        <taxon>Pseudomonadati</taxon>
        <taxon>Pseudomonadota</taxon>
        <taxon>Alphaproteobacteria</taxon>
        <taxon>Acetobacterales</taxon>
        <taxon>Roseomonadaceae</taxon>
        <taxon>Roseomonas</taxon>
    </lineage>
</organism>
<feature type="compositionally biased region" description="Polar residues" evidence="1">
    <location>
        <begin position="55"/>
        <end position="66"/>
    </location>
</feature>
<keyword evidence="4" id="KW-1185">Reference proteome</keyword>